<keyword evidence="2" id="KW-1185">Reference proteome</keyword>
<sequence length="151" mass="17161">MKAMADMVVDGVVFVEETRREVRRAPVAARAIPVAVKVAVDPLDYCLDLWTQWQRRDDTRLGWRGKCAIVEGEDEADTDALYSGLDDRVAEAVEAMMKSLPRHLDWAIRQRCRIATVWRFPSLVFGDVLPEAEAALRVLLQKNIATRCMFV</sequence>
<accession>A0A562R9C8</accession>
<dbReference type="OrthoDB" id="8757985at2"/>
<reference evidence="1 2" key="1">
    <citation type="journal article" date="2015" name="Stand. Genomic Sci.">
        <title>Genomic Encyclopedia of Bacterial and Archaeal Type Strains, Phase III: the genomes of soil and plant-associated and newly described type strains.</title>
        <authorList>
            <person name="Whitman W.B."/>
            <person name="Woyke T."/>
            <person name="Klenk H.P."/>
            <person name="Zhou Y."/>
            <person name="Lilburn T.G."/>
            <person name="Beck B.J."/>
            <person name="De Vos P."/>
            <person name="Vandamme P."/>
            <person name="Eisen J.A."/>
            <person name="Garrity G."/>
            <person name="Hugenholtz P."/>
            <person name="Kyrpides N.C."/>
        </authorList>
    </citation>
    <scope>NUCLEOTIDE SEQUENCE [LARGE SCALE GENOMIC DNA]</scope>
    <source>
        <strain evidence="1 2">CGMCC 1.10822</strain>
    </source>
</reference>
<evidence type="ECO:0000313" key="1">
    <source>
        <dbReference type="EMBL" id="TWI65184.1"/>
    </source>
</evidence>
<dbReference type="Proteomes" id="UP000318431">
    <property type="component" value="Unassembled WGS sequence"/>
</dbReference>
<evidence type="ECO:0000313" key="2">
    <source>
        <dbReference type="Proteomes" id="UP000318431"/>
    </source>
</evidence>
<gene>
    <name evidence="1" type="ORF">IP91_02591</name>
</gene>
<protein>
    <submittedName>
        <fullName evidence="1">Uncharacterized protein</fullName>
    </submittedName>
</protein>
<dbReference type="RefSeq" id="WP_145649436.1">
    <property type="nucleotide sequence ID" value="NZ_VLLB01000004.1"/>
</dbReference>
<organism evidence="1 2">
    <name type="scientific">Pseudoduganella lurida</name>
    <dbReference type="NCBI Taxonomy" id="1036180"/>
    <lineage>
        <taxon>Bacteria</taxon>
        <taxon>Pseudomonadati</taxon>
        <taxon>Pseudomonadota</taxon>
        <taxon>Betaproteobacteria</taxon>
        <taxon>Burkholderiales</taxon>
        <taxon>Oxalobacteraceae</taxon>
        <taxon>Telluria group</taxon>
        <taxon>Pseudoduganella</taxon>
    </lineage>
</organism>
<dbReference type="EMBL" id="VLLB01000004">
    <property type="protein sequence ID" value="TWI65184.1"/>
    <property type="molecule type" value="Genomic_DNA"/>
</dbReference>
<dbReference type="AlphaFoldDB" id="A0A562R9C8"/>
<name>A0A562R9C8_9BURK</name>
<comment type="caution">
    <text evidence="1">The sequence shown here is derived from an EMBL/GenBank/DDBJ whole genome shotgun (WGS) entry which is preliminary data.</text>
</comment>
<proteinExistence type="predicted"/>